<dbReference type="Proteomes" id="UP000551878">
    <property type="component" value="Unassembled WGS sequence"/>
</dbReference>
<evidence type="ECO:0000313" key="2">
    <source>
        <dbReference type="Proteomes" id="UP000551878"/>
    </source>
</evidence>
<name>A0A840QP04_9BACI</name>
<sequence>MHQEDIHQFLKTFFTSNDCTILSDQEGVLGVQLTVDMDKVLMNRPFYWHYLEKIGGIPNPMQLWLKTDPESDCQEPKAESIHFGSPRLQQIFRACREQGRFANMYEKCQPQAAAIPLHPWLVVNLKAAYRSHVHKDERYSIGLNLANGEMIDNFHQLLRKRPLSGTIADYCFTVSPIIKPESGFERIRHWVEENIKSKDHSWADEAYQLWKQHLDLLHTFYEKDQNDLDNERYEKEKQALKEQFEPRIQVDVINGGLFYLKPGS</sequence>
<accession>A0A840QP04</accession>
<dbReference type="RefSeq" id="WP_184663540.1">
    <property type="nucleotide sequence ID" value="NZ_JACHHB010000004.1"/>
</dbReference>
<gene>
    <name evidence="1" type="ORF">HNQ41_001263</name>
</gene>
<keyword evidence="2" id="KW-1185">Reference proteome</keyword>
<dbReference type="InterPro" id="IPR024562">
    <property type="entry name" value="YqhG"/>
</dbReference>
<protein>
    <submittedName>
        <fullName evidence="1">Uncharacterized protein</fullName>
    </submittedName>
</protein>
<evidence type="ECO:0000313" key="1">
    <source>
        <dbReference type="EMBL" id="MBB5173100.1"/>
    </source>
</evidence>
<dbReference type="EMBL" id="JACHHB010000004">
    <property type="protein sequence ID" value="MBB5173100.1"/>
    <property type="molecule type" value="Genomic_DNA"/>
</dbReference>
<dbReference type="Pfam" id="PF11079">
    <property type="entry name" value="YqhG"/>
    <property type="match status" value="1"/>
</dbReference>
<proteinExistence type="predicted"/>
<dbReference type="AlphaFoldDB" id="A0A840QP04"/>
<organism evidence="1 2">
    <name type="scientific">Texcoconibacillus texcoconensis</name>
    <dbReference type="NCBI Taxonomy" id="1095777"/>
    <lineage>
        <taxon>Bacteria</taxon>
        <taxon>Bacillati</taxon>
        <taxon>Bacillota</taxon>
        <taxon>Bacilli</taxon>
        <taxon>Bacillales</taxon>
        <taxon>Bacillaceae</taxon>
        <taxon>Texcoconibacillus</taxon>
    </lineage>
</organism>
<reference evidence="1 2" key="1">
    <citation type="submission" date="2020-08" db="EMBL/GenBank/DDBJ databases">
        <title>Genomic Encyclopedia of Type Strains, Phase IV (KMG-IV): sequencing the most valuable type-strain genomes for metagenomic binning, comparative biology and taxonomic classification.</title>
        <authorList>
            <person name="Goeker M."/>
        </authorList>
    </citation>
    <scope>NUCLEOTIDE SEQUENCE [LARGE SCALE GENOMIC DNA]</scope>
    <source>
        <strain evidence="1 2">DSM 24696</strain>
    </source>
</reference>
<comment type="caution">
    <text evidence="1">The sequence shown here is derived from an EMBL/GenBank/DDBJ whole genome shotgun (WGS) entry which is preliminary data.</text>
</comment>